<keyword evidence="3 9" id="KW-0547">Nucleotide-binding</keyword>
<reference evidence="10 11" key="1">
    <citation type="journal article" date="2024" name="Nat. Commun.">
        <title>Phylogenomics reveals the evolutionary origins of lichenization in chlorophyte algae.</title>
        <authorList>
            <person name="Puginier C."/>
            <person name="Libourel C."/>
            <person name="Otte J."/>
            <person name="Skaloud P."/>
            <person name="Haon M."/>
            <person name="Grisel S."/>
            <person name="Petersen M."/>
            <person name="Berrin J.G."/>
            <person name="Delaux P.M."/>
            <person name="Dal Grande F."/>
            <person name="Keller J."/>
        </authorList>
    </citation>
    <scope>NUCLEOTIDE SEQUENCE [LARGE SCALE GENOMIC DNA]</scope>
    <source>
        <strain evidence="10 11">SAG 2523</strain>
    </source>
</reference>
<feature type="binding site" evidence="9">
    <location>
        <position position="228"/>
    </location>
    <ligand>
        <name>a ribonucleoside 5'-phosphate</name>
        <dbReference type="ChEBI" id="CHEBI:58043"/>
    </ligand>
</feature>
<dbReference type="Pfam" id="PF00406">
    <property type="entry name" value="ADK"/>
    <property type="match status" value="1"/>
</dbReference>
<comment type="catalytic activity">
    <reaction evidence="8 9">
        <text>UMP + ATP = UDP + ADP</text>
        <dbReference type="Rhea" id="RHEA:24400"/>
        <dbReference type="ChEBI" id="CHEBI:30616"/>
        <dbReference type="ChEBI" id="CHEBI:57865"/>
        <dbReference type="ChEBI" id="CHEBI:58223"/>
        <dbReference type="ChEBI" id="CHEBI:456216"/>
        <dbReference type="EC" id="2.7.4.14"/>
    </reaction>
</comment>
<keyword evidence="2 9" id="KW-0808">Transferase</keyword>
<evidence type="ECO:0000256" key="7">
    <source>
        <dbReference type="ARBA" id="ARBA00023242"/>
    </source>
</evidence>
<evidence type="ECO:0000256" key="3">
    <source>
        <dbReference type="ARBA" id="ARBA00022741"/>
    </source>
</evidence>
<dbReference type="PRINTS" id="PR00094">
    <property type="entry name" value="ADENYLTKNASE"/>
</dbReference>
<name>A0AAW1TGR8_9CHLO</name>
<feature type="binding site" evidence="9">
    <location>
        <position position="213"/>
    </location>
    <ligand>
        <name>ATP</name>
        <dbReference type="ChEBI" id="CHEBI:30616"/>
    </ligand>
</feature>
<comment type="caution">
    <text evidence="9">Lacks conserved residue(s) required for the propagation of feature annotation.</text>
</comment>
<keyword evidence="6 9" id="KW-0665">Pyrimidine biosynthesis</keyword>
<dbReference type="InterPro" id="IPR006266">
    <property type="entry name" value="UMP_CMP_kinase"/>
</dbReference>
<protein>
    <recommendedName>
        <fullName evidence="9">UMP-CMP kinase</fullName>
        <ecNumber evidence="9">2.7.4.14</ecNumber>
    </recommendedName>
    <alternativeName>
        <fullName evidence="9">Deoxycytidylate kinase</fullName>
        <shortName evidence="9">CK</shortName>
        <shortName evidence="9">dCMP kinase</shortName>
    </alternativeName>
    <alternativeName>
        <fullName evidence="9">Uridine monophosphate/cytidine monophosphate kinase</fullName>
        <shortName evidence="9">UMP/CMP kinase</shortName>
        <shortName evidence="9">UMP/CMPK</shortName>
    </alternativeName>
</protein>
<dbReference type="Gene3D" id="3.40.50.300">
    <property type="entry name" value="P-loop containing nucleotide triphosphate hydrolases"/>
    <property type="match status" value="1"/>
</dbReference>
<dbReference type="FunFam" id="3.40.50.300:FF:000315">
    <property type="entry name" value="Adenylate kinase 1"/>
    <property type="match status" value="1"/>
</dbReference>
<dbReference type="InterPro" id="IPR027417">
    <property type="entry name" value="P-loop_NTPase"/>
</dbReference>
<dbReference type="GO" id="GO:0005524">
    <property type="term" value="F:ATP binding"/>
    <property type="evidence" value="ECO:0007669"/>
    <property type="project" value="UniProtKB-KW"/>
</dbReference>
<comment type="domain">
    <text evidence="9">Consists of three domains, a large central CORE domain and two small peripheral domains, NMPbind and LID, which undergo movements during catalysis. The LID domain closes over the site of phosphoryl transfer upon ATP binding. Assembling and dissambling the active center during each catalytic cycle provides an effective means to prevent ATP hydrolysis.</text>
</comment>
<proteinExistence type="inferred from homology"/>
<comment type="subunit">
    <text evidence="9">Monomer.</text>
</comment>
<evidence type="ECO:0000256" key="4">
    <source>
        <dbReference type="ARBA" id="ARBA00022777"/>
    </source>
</evidence>
<accession>A0AAW1TGR8</accession>
<feature type="binding site" evidence="9">
    <location>
        <begin position="175"/>
        <end position="178"/>
    </location>
    <ligand>
        <name>a ribonucleoside 5'-phosphate</name>
        <dbReference type="ChEBI" id="CHEBI:58043"/>
    </ligand>
</feature>
<dbReference type="GO" id="GO:0009123">
    <property type="term" value="P:nucleoside monophosphate metabolic process"/>
    <property type="evidence" value="ECO:0007669"/>
    <property type="project" value="UniProtKB-ARBA"/>
</dbReference>
<feature type="binding site" evidence="9">
    <location>
        <begin position="148"/>
        <end position="150"/>
    </location>
    <ligand>
        <name>a ribonucleoside 5'-phosphate</name>
        <dbReference type="ChEBI" id="CHEBI:58043"/>
    </ligand>
</feature>
<evidence type="ECO:0000313" key="11">
    <source>
        <dbReference type="Proteomes" id="UP001485043"/>
    </source>
</evidence>
<evidence type="ECO:0000256" key="5">
    <source>
        <dbReference type="ARBA" id="ARBA00022840"/>
    </source>
</evidence>
<comment type="caution">
    <text evidence="10">The sequence shown here is derived from an EMBL/GenBank/DDBJ whole genome shotgun (WGS) entry which is preliminary data.</text>
</comment>
<comment type="similarity">
    <text evidence="9">Belongs to the adenylate kinase family. UMP-CMP kinase subfamily.</text>
</comment>
<dbReference type="EMBL" id="JALJOV010000047">
    <property type="protein sequence ID" value="KAK9868071.1"/>
    <property type="molecule type" value="Genomic_DNA"/>
</dbReference>
<dbReference type="NCBIfam" id="TIGR01359">
    <property type="entry name" value="UMP_CMP_kin_fam"/>
    <property type="match status" value="1"/>
</dbReference>
<keyword evidence="5 9" id="KW-0067">ATP-binding</keyword>
<feature type="binding site" evidence="9">
    <location>
        <position position="256"/>
    </location>
    <ligand>
        <name>ATP</name>
        <dbReference type="ChEBI" id="CHEBI:30616"/>
    </ligand>
</feature>
<dbReference type="PANTHER" id="PTHR23359">
    <property type="entry name" value="NUCLEOTIDE KINASE"/>
    <property type="match status" value="1"/>
</dbReference>
<comment type="catalytic activity">
    <reaction evidence="9">
        <text>dCMP + ATP = dCDP + ADP</text>
        <dbReference type="Rhea" id="RHEA:25094"/>
        <dbReference type="ChEBI" id="CHEBI:30616"/>
        <dbReference type="ChEBI" id="CHEBI:57566"/>
        <dbReference type="ChEBI" id="CHEBI:58593"/>
        <dbReference type="ChEBI" id="CHEBI:456216"/>
        <dbReference type="EC" id="2.7.4.14"/>
    </reaction>
</comment>
<dbReference type="InterPro" id="IPR000850">
    <property type="entry name" value="Adenylat/UMP-CMP_kin"/>
</dbReference>
<evidence type="ECO:0000256" key="8">
    <source>
        <dbReference type="ARBA" id="ARBA00048116"/>
    </source>
</evidence>
<dbReference type="Proteomes" id="UP001485043">
    <property type="component" value="Unassembled WGS sequence"/>
</dbReference>
<comment type="function">
    <text evidence="9">Catalyzes the phosphorylation of pyrimidine nucleoside monophosphates at the expense of ATP. Plays an important role in de novo pyrimidine nucleotide biosynthesis. Has preference for UMP and CMP as phosphate acceptors.</text>
</comment>
<dbReference type="EC" id="2.7.4.14" evidence="9"/>
<evidence type="ECO:0000256" key="9">
    <source>
        <dbReference type="HAMAP-Rule" id="MF_03172"/>
    </source>
</evidence>
<evidence type="ECO:0000256" key="1">
    <source>
        <dbReference type="ARBA" id="ARBA00022490"/>
    </source>
</evidence>
<dbReference type="GO" id="GO:0006207">
    <property type="term" value="P:'de novo' pyrimidine nucleobase biosynthetic process"/>
    <property type="evidence" value="ECO:0007669"/>
    <property type="project" value="InterPro"/>
</dbReference>
<comment type="cofactor">
    <cofactor evidence="9">
        <name>Mg(2+)</name>
        <dbReference type="ChEBI" id="CHEBI:18420"/>
    </cofactor>
    <text evidence="9">Binds 1 Mg(2+) ion per monomer.</text>
</comment>
<dbReference type="GO" id="GO:0016776">
    <property type="term" value="F:phosphotransferase activity, phosphate group as acceptor"/>
    <property type="evidence" value="ECO:0007669"/>
    <property type="project" value="InterPro"/>
</dbReference>
<feature type="binding site" evidence="9">
    <location>
        <position position="127"/>
    </location>
    <ligand>
        <name>a ribonucleoside 5'-phosphate</name>
        <dbReference type="ChEBI" id="CHEBI:58043"/>
    </ligand>
</feature>
<dbReference type="PROSITE" id="PS00113">
    <property type="entry name" value="ADENYLATE_KINASE"/>
    <property type="match status" value="1"/>
</dbReference>
<dbReference type="AlphaFoldDB" id="A0AAW1TGR8"/>
<comment type="subcellular location">
    <subcellularLocation>
        <location evidence="9">Cytoplasm</location>
    </subcellularLocation>
    <subcellularLocation>
        <location evidence="9">Nucleus</location>
    </subcellularLocation>
</comment>
<evidence type="ECO:0000313" key="10">
    <source>
        <dbReference type="EMBL" id="KAK9868071.1"/>
    </source>
</evidence>
<organism evidence="10 11">
    <name type="scientific">Apatococcus fuscideae</name>
    <dbReference type="NCBI Taxonomy" id="2026836"/>
    <lineage>
        <taxon>Eukaryota</taxon>
        <taxon>Viridiplantae</taxon>
        <taxon>Chlorophyta</taxon>
        <taxon>core chlorophytes</taxon>
        <taxon>Trebouxiophyceae</taxon>
        <taxon>Chlorellales</taxon>
        <taxon>Chlorellaceae</taxon>
        <taxon>Apatococcus</taxon>
    </lineage>
</organism>
<feature type="binding site" evidence="9">
    <location>
        <position position="217"/>
    </location>
    <ligand>
        <name>a ribonucleoside 5'-phosphate</name>
        <dbReference type="ChEBI" id="CHEBI:58043"/>
    </ligand>
</feature>
<evidence type="ECO:0000256" key="2">
    <source>
        <dbReference type="ARBA" id="ARBA00022679"/>
    </source>
</evidence>
<dbReference type="GO" id="GO:0005634">
    <property type="term" value="C:nucleus"/>
    <property type="evidence" value="ECO:0007669"/>
    <property type="project" value="UniProtKB-SubCell"/>
</dbReference>
<dbReference type="InterPro" id="IPR033690">
    <property type="entry name" value="Adenylat_kinase_CS"/>
</dbReference>
<dbReference type="GO" id="GO:0006221">
    <property type="term" value="P:pyrimidine nucleotide biosynthetic process"/>
    <property type="evidence" value="ECO:0007669"/>
    <property type="project" value="UniProtKB-UniRule"/>
</dbReference>
<comment type="catalytic activity">
    <reaction evidence="9">
        <text>CMP + ATP = CDP + ADP</text>
        <dbReference type="Rhea" id="RHEA:11600"/>
        <dbReference type="ChEBI" id="CHEBI:30616"/>
        <dbReference type="ChEBI" id="CHEBI:58069"/>
        <dbReference type="ChEBI" id="CHEBI:60377"/>
        <dbReference type="ChEBI" id="CHEBI:456216"/>
        <dbReference type="EC" id="2.7.4.14"/>
    </reaction>
</comment>
<dbReference type="CDD" id="cd01428">
    <property type="entry name" value="ADK"/>
    <property type="match status" value="1"/>
</dbReference>
<gene>
    <name evidence="10" type="ORF">WJX84_003616</name>
</gene>
<keyword evidence="4 9" id="KW-0418">Kinase</keyword>
<dbReference type="GO" id="GO:0005737">
    <property type="term" value="C:cytoplasm"/>
    <property type="evidence" value="ECO:0007669"/>
    <property type="project" value="UniProtKB-SubCell"/>
</dbReference>
<sequence length="274" mass="29594">MSARILPRIGRQLRIALHGSPAATSQSETGSFGSQQVIWSRLSFGAGLAAAGVATFATSSSQADCASATDSKKAPPIHLAKAGFAVPKTSRKIVFVLGGPGSGKGTQCSRLVAEYDLVHLSAGDLLRAHMKSGTADGQMVADMIKNGQIVPSYVTVNLLDGAMADSGKTQFLIDGFPRNEENRAAFEKTGMEPEFVLFFDCPEAVMEKRLMGRNEGRTDDNAETIRKRFKVFLESSMPIIDYYGKQGKVRKINADRDASTVFSEVRKLFEQGFD</sequence>
<dbReference type="HAMAP" id="MF_00235">
    <property type="entry name" value="Adenylate_kinase_Adk"/>
    <property type="match status" value="1"/>
</dbReference>
<feature type="binding site" evidence="9">
    <location>
        <begin position="101"/>
        <end position="106"/>
    </location>
    <ligand>
        <name>ATP</name>
        <dbReference type="ChEBI" id="CHEBI:30616"/>
    </ligand>
</feature>
<dbReference type="SUPFAM" id="SSF52540">
    <property type="entry name" value="P-loop containing nucleoside triphosphate hydrolases"/>
    <property type="match status" value="1"/>
</dbReference>
<keyword evidence="11" id="KW-1185">Reference proteome</keyword>
<feature type="binding site" evidence="9">
    <location>
        <position position="182"/>
    </location>
    <ligand>
        <name>CMP</name>
        <dbReference type="ChEBI" id="CHEBI:60377"/>
    </ligand>
</feature>
<dbReference type="GO" id="GO:0019205">
    <property type="term" value="F:nucleobase-containing compound kinase activity"/>
    <property type="evidence" value="ECO:0007669"/>
    <property type="project" value="InterPro"/>
</dbReference>
<keyword evidence="1 9" id="KW-0963">Cytoplasm</keyword>
<dbReference type="HAMAP" id="MF_03172">
    <property type="entry name" value="Adenylate_kinase_UMP_CMP_kin"/>
    <property type="match status" value="1"/>
</dbReference>
<keyword evidence="7 9" id="KW-0539">Nucleus</keyword>
<evidence type="ECO:0000256" key="6">
    <source>
        <dbReference type="ARBA" id="ARBA00022975"/>
    </source>
</evidence>